<comment type="caution">
    <text evidence="5">The sequence shown here is derived from an EMBL/GenBank/DDBJ whole genome shotgun (WGS) entry which is preliminary data.</text>
</comment>
<gene>
    <name evidence="5" type="ORF">FHS13_003558</name>
</gene>
<name>A0A841ITE4_9ACTN</name>
<evidence type="ECO:0000313" key="6">
    <source>
        <dbReference type="Proteomes" id="UP000536604"/>
    </source>
</evidence>
<keyword evidence="6" id="KW-1185">Reference proteome</keyword>
<feature type="transmembrane region" description="Helical" evidence="2">
    <location>
        <begin position="118"/>
        <end position="141"/>
    </location>
</feature>
<dbReference type="RefSeq" id="WP_343065069.1">
    <property type="nucleotide sequence ID" value="NZ_JACHJO010000011.1"/>
</dbReference>
<dbReference type="Proteomes" id="UP000536604">
    <property type="component" value="Unassembled WGS sequence"/>
</dbReference>
<feature type="domain" description="ARB-07466-like C-terminal" evidence="4">
    <location>
        <begin position="470"/>
        <end position="585"/>
    </location>
</feature>
<protein>
    <recommendedName>
        <fullName evidence="7">Phage tail lysozyme domain-containing protein</fullName>
    </recommendedName>
</protein>
<organism evidence="5 6">
    <name type="scientific">Nocardiopsis algeriensis</name>
    <dbReference type="NCBI Taxonomy" id="1478215"/>
    <lineage>
        <taxon>Bacteria</taxon>
        <taxon>Bacillati</taxon>
        <taxon>Actinomycetota</taxon>
        <taxon>Actinomycetes</taxon>
        <taxon>Streptosporangiales</taxon>
        <taxon>Nocardiopsidaceae</taxon>
        <taxon>Nocardiopsis</taxon>
    </lineage>
</organism>
<dbReference type="InterPro" id="IPR058593">
    <property type="entry name" value="ARB_07466-like_C"/>
</dbReference>
<sequence length="598" mass="63353">MQPPGSASDASDQVGQAARKVAPDAGDTARTDGAQGVPGTEGADTEQAANPLKDPTGAAGRDTPELGAGGTSEAAKGGPESDKGGVAKGAGAVAAVPAIGVGAQLMVLMMFLNWLKGLLLAIAAMVMNLLNLLWTLVVAAFKAVAGFALAVGAAIASAVGGAISAVTGAALSIGAAVMAVISLAVGTSHTVQEGQAIAQRDALPEDCRPMTEATVREIDGNTRSGADTADMEATAEEIYSILAGMGMQDENIAGVLGNFQQESRIDPTAVETIYTEPYKVGPRKREAEENGFQVELIDSDYAATWPAIDLVGIGLGQWTNGRNTMLTDYADSTGGKWWDVETQLSFMISDDDPARVRFVKELIEDSSGSIEESTRDWMVEWEGLSLSVAVNRPRLTERQEYAAVWFAKMEDWEADKERAGSILDQARTTVDAANQDRRSAVVQECRTADVDGAKGDVVSAGEQIPCASLGRMHPDACRLHEHLQEEFGGFFLSAGGQRNEQGSNHNNGQAIDYMMAPLGSVPSEDMHETGMTIVNYLIPRAEEFNIKGILWDGRKWATGNDPVGPWNNETTRYAGGRGNNTQNHVDHIHISVGPDRFM</sequence>
<keyword evidence="2" id="KW-1133">Transmembrane helix</keyword>
<evidence type="ECO:0000256" key="2">
    <source>
        <dbReference type="SAM" id="Phobius"/>
    </source>
</evidence>
<evidence type="ECO:0008006" key="7">
    <source>
        <dbReference type="Google" id="ProtNLM"/>
    </source>
</evidence>
<dbReference type="Gene3D" id="1.10.530.10">
    <property type="match status" value="1"/>
</dbReference>
<evidence type="ECO:0000259" key="4">
    <source>
        <dbReference type="Pfam" id="PF26571"/>
    </source>
</evidence>
<feature type="region of interest" description="Disordered" evidence="1">
    <location>
        <begin position="1"/>
        <end position="83"/>
    </location>
</feature>
<dbReference type="Pfam" id="PF26571">
    <property type="entry name" value="VldE"/>
    <property type="match status" value="1"/>
</dbReference>
<proteinExistence type="predicted"/>
<dbReference type="EMBL" id="JACHJO010000011">
    <property type="protein sequence ID" value="MBB6121584.1"/>
    <property type="molecule type" value="Genomic_DNA"/>
</dbReference>
<evidence type="ECO:0000313" key="5">
    <source>
        <dbReference type="EMBL" id="MBB6121584.1"/>
    </source>
</evidence>
<keyword evidence="2" id="KW-0812">Transmembrane</keyword>
<keyword evidence="2" id="KW-0472">Membrane</keyword>
<dbReference type="AlphaFoldDB" id="A0A841ITE4"/>
<feature type="transmembrane region" description="Helical" evidence="2">
    <location>
        <begin position="90"/>
        <end position="112"/>
    </location>
</feature>
<feature type="transmembrane region" description="Helical" evidence="2">
    <location>
        <begin position="148"/>
        <end position="181"/>
    </location>
</feature>
<dbReference type="Pfam" id="PF18013">
    <property type="entry name" value="Phage_lysozyme2"/>
    <property type="match status" value="1"/>
</dbReference>
<accession>A0A841ITE4</accession>
<feature type="domain" description="Phage tail lysozyme" evidence="3">
    <location>
        <begin position="234"/>
        <end position="409"/>
    </location>
</feature>
<evidence type="ECO:0000259" key="3">
    <source>
        <dbReference type="Pfam" id="PF18013"/>
    </source>
</evidence>
<dbReference type="InterPro" id="IPR041219">
    <property type="entry name" value="Phage_lysozyme2"/>
</dbReference>
<reference evidence="5 6" key="1">
    <citation type="submission" date="2020-08" db="EMBL/GenBank/DDBJ databases">
        <title>Genomic Encyclopedia of Type Strains, Phase III (KMG-III): the genomes of soil and plant-associated and newly described type strains.</title>
        <authorList>
            <person name="Whitman W."/>
        </authorList>
    </citation>
    <scope>NUCLEOTIDE SEQUENCE [LARGE SCALE GENOMIC DNA]</scope>
    <source>
        <strain evidence="5 6">CECT 8712</strain>
    </source>
</reference>
<evidence type="ECO:0000256" key="1">
    <source>
        <dbReference type="SAM" id="MobiDB-lite"/>
    </source>
</evidence>